<comment type="caution">
    <text evidence="1">The sequence shown here is derived from an EMBL/GenBank/DDBJ whole genome shotgun (WGS) entry which is preliminary data.</text>
</comment>
<reference evidence="1" key="1">
    <citation type="submission" date="2022-08" db="EMBL/GenBank/DDBJ databases">
        <title>Genome Sequence of Lecanicillium fungicola.</title>
        <authorList>
            <person name="Buettner E."/>
        </authorList>
    </citation>
    <scope>NUCLEOTIDE SEQUENCE</scope>
    <source>
        <strain evidence="1">Babe33</strain>
    </source>
</reference>
<sequence length="2821" mass="318392">MQSAASIPLPVLESVVHHMFLPPGTPQSADDAEDIQATDKLILRLVGDALGSFRSLAQVAEVTSTIDVARRAIDQLSKLKSDPGNLNEVAIKVAFRSILSHGGVVPIHVAAQNAGIVVSRGPGPVVFEFFELSPRNNDAMSTEGRLRRQFPGSAVQLPLSVFDVDSLHAALADAIAKMSRQEVQEMMPTVKKAGNTQIEDRDTKNPGIVTDFLSTILSALGDIVEVAPLVKNTREQIIMQRLSSEKCLYKEFMVFLMASVLKAAIPLNLSSESKYCMVAKISGRLQKLDRSIKYCWLNKVEEIFQAAVSHIEASRQAAIRLADPDLQMSPIPKAWIQQDRFSSYPELDDFIKSIELRKSSVAGAVFKPSWSLPRWEENNLPVVSVSNTDCTAIKLLAFERWVEVSLNRWLRSNIDETNTPSKLLKVIAAYHKVAKSHYAGNPEGISLMILTVLELWIACDRSACEEYTSHRSSCKSCSHKSQAQNLTIEVHEWPLPRASHEAQHAVFELQVPLSFSSWRDATTYVILDVLRSVNVTSVAFATQDSLSTYLKQYYKAPRDSSRFGLVSTTKSNRRTHRKLRSLETADEATILLNNGLTLRYYDTVGKKWASKFEQTDRVATACTYQLSQPFASLQRFMFRPFHRPNGLSANHIISEQANCPANLSLDQFKAMGAILCGYRIQWPNILAQLHMPVIDFAKGDVLQIILQISHQAGPPGGDAVYRAGHQALANEPFVLTCLNGLEGWLQKIRDNWETYHALHSFITLAAKFLSLSPTSNVSTKCLAFLAECRAVSLKWLGHLQCRVKQSESDDIRIEFLQCLLSVAQVCIASFDVDDSHLRDILKTQSNAAILIESSIAAHDASCGRENSQNSLDKNRIKRVLYRSLDFLRLEILQHRSTCLDMALRKSWAAYPGEPAWKTASTTHYHWLVTSTTNTESKITLEIHFNLLTGELLVNGFPLSRLPSEYEKHATYAIFFGKTALEVLPTDMPGMAFATKKAYNGYTMSFNLSKSMQNDFLLVAANSSHVYDIIPSRVFRERLPHAFKSSPGDNWMMRREKHRWTLERKCQQVLLGLEAKTVNYMAKILASLENKLHFHFVLLKDSESDILTTELPRLELDFHSVPGSEEIFSRQFRGMYVDSNQRIGALIGLKSKLVLRNEANERKVLIPDGPPKWSSPLPSETIRVYIAPGTSGRIHCYNMDTLLQRMVDNGSLQSKLVICHLHALTSHFIPDEFTGTTGTEAAISILRSASLQSFDHFQKEDLQKLSKIANISPKREYYPKYLQSMETVHWDPDLSFLSQSNAFQTLVKSIITQVKATSFLYPGIYKDLPKLEHVNPKLGNRESIRAASFQVSGYGAENRSVDFDVLYQSRDMHSYSERSLRTFKIVRMLTHDQESLAEPVGSGLVDQIWNCLMGDTRGPTRGMPSKDICYDSQWLGDQSALIQKYWCSFHRLFAWPNAWLHHRFKILLCLATMAYSKDAQFQILQTIAAFAKSSVVGKVNIPNADYFRINEGRTALRDYIREVAKSKAYGFSRCPEAKLARLDNETDTQLNSRRYNHYSSNKERAIDAFVTSVYDQWLCNVPKLLTTDEVYVNTVESMELICQKWKMWYDNHLFYEYLCTVVAKLRLHRVVMVSPPKKNLLSHLDQQLRHVKSFIRISDILTATVSLSNTTENSKLHLITPIAAPSPADSRLMPLLERLKTKVSTKHAHQNMYIAELEKSRESLASHVKLQSLPVEGDALHELLCENERQCRANVDRIYAALCKATKLMPGNGSLRFSERFMSPRMSSSILLSNLARPRWQRLHHTWKKAIVMYGIAMTKLQHAKRLIGIKVESDLVKELSNTGHTNWDPLDHPETLLLEIESGILIREVQENIAAEMRSPSCEKNAVMQLNMGEGKSSVIVPIVAAHLADGSKRVRVIVGKPQAKELFRTLLSKLSGMLNRRIYHMPFNRSVRPTSEQVKALHALYKKCIKESGILLLQPEHILSFKLMTIEYQSLEGQENVGTALIDLQHFFDSQSRDIVDESDENFSPKFELVYTMGVQRPMELSPQRWTTIQRVLNLVTSIIASVQKEYPEWRVNYGLDDKRSPDTKLAVPYRAKDSPSPRSEFSHPDVVILLTCLTYYYQGLTDDALFTAFAHLIKSDQAETEYHDWVMDAPDLPTSFHGLAGVNIKDTEQVTGQIFPLLRYATSTIDDFLSQIDLGQQKRHATTGFSGTNDSRHVLPLDVKQLDIPAQLHTNALVLENLLRPENKVQLLQRLSRSGTSDVETLFGYVTTTDCHVHVIVDVGAQILDYTNMEAAKKWLTMLPKEKKQDAVVYFNDDDDLCVIDRRGVVERLQTSPYAGQLDRCLVFLDQAHTRACMRMRKLGHGQSVVFCISAEMESRINMAAGKVANKGIGVDDVLMWAIYETHVDLRRVMPLWDIQGARFQRQKKIWDGARTSAGLAMSREKASEFLEEEAQTIEYRYRPHSRSGDISSLFGGLTLEDSDTMAAIQERCRAFGISQFSSTALQEEQEKELAPEIEQEREIERPEAVEAEKHAIHPDLVHFIETGVLLANSPAFKGAFTALENTSVAGLSNLRQFPNDVLVTADYAATVKLRKTIFDICADSYQRPIQWILTGQEEEEDSRAAAMKAIILSPYEVQELLPQIAISKHVHLHLYAPRVSLGFAPLDQLQLYTVPAVPADWVLPNHLRLQLNLFAGQLYFASFADYRDTCDMLGLAWQPPLASVVVDTDGFVRSGGHKMRASQAVLSDRIFVVDADGFIQVRGQAMTGIQAVKFDQSPVMSIRKLLTILRRDCQEIDKTHWGRILGGELLTEADFMEE</sequence>
<organism evidence="1 2">
    <name type="scientific">Zarea fungicola</name>
    <dbReference type="NCBI Taxonomy" id="93591"/>
    <lineage>
        <taxon>Eukaryota</taxon>
        <taxon>Fungi</taxon>
        <taxon>Dikarya</taxon>
        <taxon>Ascomycota</taxon>
        <taxon>Pezizomycotina</taxon>
        <taxon>Sordariomycetes</taxon>
        <taxon>Hypocreomycetidae</taxon>
        <taxon>Hypocreales</taxon>
        <taxon>Cordycipitaceae</taxon>
        <taxon>Zarea</taxon>
    </lineage>
</organism>
<dbReference type="EMBL" id="JANJQO010000275">
    <property type="protein sequence ID" value="KAJ2979533.1"/>
    <property type="molecule type" value="Genomic_DNA"/>
</dbReference>
<evidence type="ECO:0000313" key="1">
    <source>
        <dbReference type="EMBL" id="KAJ2979533.1"/>
    </source>
</evidence>
<proteinExistence type="predicted"/>
<keyword evidence="2" id="KW-1185">Reference proteome</keyword>
<accession>A0ACC1NMF5</accession>
<evidence type="ECO:0000313" key="2">
    <source>
        <dbReference type="Proteomes" id="UP001143910"/>
    </source>
</evidence>
<dbReference type="Proteomes" id="UP001143910">
    <property type="component" value="Unassembled WGS sequence"/>
</dbReference>
<protein>
    <submittedName>
        <fullName evidence="1">Uncharacterized protein</fullName>
    </submittedName>
</protein>
<gene>
    <name evidence="1" type="ORF">NQ176_g3193</name>
</gene>
<name>A0ACC1NMF5_9HYPO</name>